<dbReference type="Pfam" id="PF12146">
    <property type="entry name" value="Hydrolase_4"/>
    <property type="match status" value="1"/>
</dbReference>
<dbReference type="PRINTS" id="PR00111">
    <property type="entry name" value="ABHYDROLASE"/>
</dbReference>
<dbReference type="PANTHER" id="PTHR11614">
    <property type="entry name" value="PHOSPHOLIPASE-RELATED"/>
    <property type="match status" value="1"/>
</dbReference>
<comment type="caution">
    <text evidence="2">The sequence shown here is derived from an EMBL/GenBank/DDBJ whole genome shotgun (WGS) entry which is preliminary data.</text>
</comment>
<dbReference type="Gene3D" id="3.40.50.1820">
    <property type="entry name" value="alpha/beta hydrolase"/>
    <property type="match status" value="1"/>
</dbReference>
<dbReference type="AlphaFoldDB" id="A0A8J6T3P1"/>
<gene>
    <name evidence="2" type="ORF">H8E19_11605</name>
</gene>
<reference evidence="2 3" key="1">
    <citation type="submission" date="2020-08" db="EMBL/GenBank/DDBJ databases">
        <title>Bridging the membrane lipid divide: bacteria of the FCB group superphylum have the potential to synthesize archaeal ether lipids.</title>
        <authorList>
            <person name="Villanueva L."/>
            <person name="Von Meijenfeldt F.A.B."/>
            <person name="Westbye A.B."/>
            <person name="Yadav S."/>
            <person name="Hopmans E.C."/>
            <person name="Dutilh B.E."/>
            <person name="Sinninghe Damste J.S."/>
        </authorList>
    </citation>
    <scope>NUCLEOTIDE SEQUENCE [LARGE SCALE GENOMIC DNA]</scope>
    <source>
        <strain evidence="2">NIOZ-UU27</strain>
    </source>
</reference>
<protein>
    <submittedName>
        <fullName evidence="2">Lysophospholipase</fullName>
    </submittedName>
</protein>
<accession>A0A8J6T3P1</accession>
<sequence>MHEEKMIVTPDGLELFHVKDLPEDPKAIIVLVHGLAEHCRRYDYVVRKLNEFGYGVYRFDNRGHGLSGGKRGYLDDFHKFIDDADLFVERAKEENSGLPVFMLGHSMGGFITAGYGSKYPGKLKGQIFSGPVIIELPIFDPLKEMDVEKAPETPIPNSLSQLICRDQQVVTDYENDPLVLKETTLKLLTTVFIDGVSWLGENLKNYSYPCLILHGGDDQIVDKASARYLYENVSSKDKGIKIYDAFFHEILNEAEKDQVLSDIQHWIDERI</sequence>
<evidence type="ECO:0000313" key="3">
    <source>
        <dbReference type="Proteomes" id="UP000650524"/>
    </source>
</evidence>
<dbReference type="EMBL" id="JACNJD010000252">
    <property type="protein sequence ID" value="MBC8178040.1"/>
    <property type="molecule type" value="Genomic_DNA"/>
</dbReference>
<evidence type="ECO:0000313" key="2">
    <source>
        <dbReference type="EMBL" id="MBC8178040.1"/>
    </source>
</evidence>
<evidence type="ECO:0000259" key="1">
    <source>
        <dbReference type="Pfam" id="PF12146"/>
    </source>
</evidence>
<dbReference type="Proteomes" id="UP000650524">
    <property type="component" value="Unassembled WGS sequence"/>
</dbReference>
<dbReference type="SUPFAM" id="SSF53474">
    <property type="entry name" value="alpha/beta-Hydrolases"/>
    <property type="match status" value="1"/>
</dbReference>
<dbReference type="InterPro" id="IPR022742">
    <property type="entry name" value="Hydrolase_4"/>
</dbReference>
<name>A0A8J6T3P1_9DELT</name>
<dbReference type="InterPro" id="IPR051044">
    <property type="entry name" value="MAG_DAG_Lipase"/>
</dbReference>
<dbReference type="InterPro" id="IPR029058">
    <property type="entry name" value="AB_hydrolase_fold"/>
</dbReference>
<proteinExistence type="predicted"/>
<organism evidence="2 3">
    <name type="scientific">Candidatus Desulfacyla euxinica</name>
    <dbReference type="NCBI Taxonomy" id="2841693"/>
    <lineage>
        <taxon>Bacteria</taxon>
        <taxon>Deltaproteobacteria</taxon>
        <taxon>Candidatus Desulfacyla</taxon>
    </lineage>
</organism>
<dbReference type="InterPro" id="IPR000073">
    <property type="entry name" value="AB_hydrolase_1"/>
</dbReference>
<feature type="domain" description="Serine aminopeptidase S33" evidence="1">
    <location>
        <begin position="24"/>
        <end position="254"/>
    </location>
</feature>